<feature type="transmembrane region" description="Helical" evidence="1">
    <location>
        <begin position="45"/>
        <end position="63"/>
    </location>
</feature>
<protein>
    <submittedName>
        <fullName evidence="3">Ion channel</fullName>
    </submittedName>
</protein>
<keyword evidence="1" id="KW-0812">Transmembrane</keyword>
<dbReference type="PANTHER" id="PTHR10153">
    <property type="entry name" value="SMALL CONDUCTANCE CALCIUM-ACTIVATED POTASSIUM CHANNEL"/>
    <property type="match status" value="1"/>
</dbReference>
<dbReference type="RefSeq" id="WP_073235370.1">
    <property type="nucleotide sequence ID" value="NZ_FQUQ01000005.1"/>
</dbReference>
<accession>A0A1M5JUN8</accession>
<dbReference type="Gene3D" id="1.10.287.70">
    <property type="match status" value="1"/>
</dbReference>
<dbReference type="GO" id="GO:0016286">
    <property type="term" value="F:small conductance calcium-activated potassium channel activity"/>
    <property type="evidence" value="ECO:0007669"/>
    <property type="project" value="InterPro"/>
</dbReference>
<feature type="domain" description="Potassium channel" evidence="2">
    <location>
        <begin position="168"/>
        <end position="223"/>
    </location>
</feature>
<dbReference type="Proteomes" id="UP000184287">
    <property type="component" value="Unassembled WGS sequence"/>
</dbReference>
<feature type="transmembrane region" description="Helical" evidence="1">
    <location>
        <begin position="128"/>
        <end position="148"/>
    </location>
</feature>
<evidence type="ECO:0000259" key="2">
    <source>
        <dbReference type="Pfam" id="PF07885"/>
    </source>
</evidence>
<feature type="transmembrane region" description="Helical" evidence="1">
    <location>
        <begin position="168"/>
        <end position="187"/>
    </location>
</feature>
<dbReference type="AlphaFoldDB" id="A0A1M5JUN8"/>
<dbReference type="GO" id="GO:0016020">
    <property type="term" value="C:membrane"/>
    <property type="evidence" value="ECO:0007669"/>
    <property type="project" value="InterPro"/>
</dbReference>
<keyword evidence="1" id="KW-1133">Transmembrane helix</keyword>
<keyword evidence="1" id="KW-0472">Membrane</keyword>
<gene>
    <name evidence="3" type="ORF">SAMN04488522_105518</name>
</gene>
<dbReference type="InterPro" id="IPR015449">
    <property type="entry name" value="K_chnl_Ca-activ_SK"/>
</dbReference>
<organism evidence="3 4">
    <name type="scientific">Pedobacter caeni</name>
    <dbReference type="NCBI Taxonomy" id="288992"/>
    <lineage>
        <taxon>Bacteria</taxon>
        <taxon>Pseudomonadati</taxon>
        <taxon>Bacteroidota</taxon>
        <taxon>Sphingobacteriia</taxon>
        <taxon>Sphingobacteriales</taxon>
        <taxon>Sphingobacteriaceae</taxon>
        <taxon>Pedobacter</taxon>
    </lineage>
</organism>
<dbReference type="Pfam" id="PF07885">
    <property type="entry name" value="Ion_trans_2"/>
    <property type="match status" value="1"/>
</dbReference>
<feature type="transmembrane region" description="Helical" evidence="1">
    <location>
        <begin position="199"/>
        <end position="220"/>
    </location>
</feature>
<evidence type="ECO:0000313" key="4">
    <source>
        <dbReference type="Proteomes" id="UP000184287"/>
    </source>
</evidence>
<evidence type="ECO:0000313" key="3">
    <source>
        <dbReference type="EMBL" id="SHG44287.1"/>
    </source>
</evidence>
<reference evidence="4" key="1">
    <citation type="submission" date="2016-11" db="EMBL/GenBank/DDBJ databases">
        <authorList>
            <person name="Varghese N."/>
            <person name="Submissions S."/>
        </authorList>
    </citation>
    <scope>NUCLEOTIDE SEQUENCE [LARGE SCALE GENOMIC DNA]</scope>
    <source>
        <strain evidence="4">DSM 16990</strain>
    </source>
</reference>
<dbReference type="OrthoDB" id="9799090at2"/>
<keyword evidence="4" id="KW-1185">Reference proteome</keyword>
<evidence type="ECO:0000256" key="1">
    <source>
        <dbReference type="SAM" id="Phobius"/>
    </source>
</evidence>
<name>A0A1M5JUN8_9SPHI</name>
<dbReference type="SUPFAM" id="SSF81324">
    <property type="entry name" value="Voltage-gated potassium channels"/>
    <property type="match status" value="1"/>
</dbReference>
<dbReference type="EMBL" id="FQUQ01000005">
    <property type="protein sequence ID" value="SHG44287.1"/>
    <property type="molecule type" value="Genomic_DNA"/>
</dbReference>
<feature type="transmembrane region" description="Helical" evidence="1">
    <location>
        <begin position="97"/>
        <end position="116"/>
    </location>
</feature>
<proteinExistence type="predicted"/>
<feature type="transmembrane region" description="Helical" evidence="1">
    <location>
        <begin position="75"/>
        <end position="91"/>
    </location>
</feature>
<feature type="transmembrane region" description="Helical" evidence="1">
    <location>
        <begin position="21"/>
        <end position="39"/>
    </location>
</feature>
<sequence>MPFKNHQISIFLFIQKHKYEFLLFALVQHLFIGIFITDLPSYTQIIWPINMVILGLASVGLFFEKGKLKNRIRNILLLMVVLFPIFLPLFGKNEGYMFALNLIFSGFFIFIFWELLKFLLKPSYINADVISASACGYLLLIEINTFLFQLCSYGHPDSFKGLSTADPASTYMDFVYFCSITITSIGFGDITPNTHHTKLITSLFGIIGQFYTVVLVGIIISKFSSKPAQT</sequence>
<dbReference type="STRING" id="288992.SAMN04488522_105518"/>
<dbReference type="InterPro" id="IPR013099">
    <property type="entry name" value="K_chnl_dom"/>
</dbReference>